<feature type="region of interest" description="Disordered" evidence="1">
    <location>
        <begin position="25"/>
        <end position="142"/>
    </location>
</feature>
<gene>
    <name evidence="2" type="ORF">PRZ48_008629</name>
</gene>
<dbReference type="EMBL" id="JAXOVC010000006">
    <property type="protein sequence ID" value="KAK4500440.1"/>
    <property type="molecule type" value="Genomic_DNA"/>
</dbReference>
<evidence type="ECO:0000256" key="1">
    <source>
        <dbReference type="SAM" id="MobiDB-lite"/>
    </source>
</evidence>
<sequence>MWLLQATTTTTLPKTTAINIQMTRNYAAAAPPNRPPKDPQPRDDGMHRNMNIAFARMNLNDPYQLQTAPTGGRIMALDPNPRDPPNGLIADPNPRDPGIGRQFMRGPQPRDPGTGRGPQPRDDGKSRTRRFARDPQPRDPGN</sequence>
<proteinExistence type="predicted"/>
<dbReference type="Proteomes" id="UP001305779">
    <property type="component" value="Unassembled WGS sequence"/>
</dbReference>
<keyword evidence="3" id="KW-1185">Reference proteome</keyword>
<evidence type="ECO:0000313" key="3">
    <source>
        <dbReference type="Proteomes" id="UP001305779"/>
    </source>
</evidence>
<accession>A0ABR0EGM4</accession>
<reference evidence="2 3" key="1">
    <citation type="journal article" date="2023" name="G3 (Bethesda)">
        <title>A chromosome-level genome assembly of Zasmidium syzygii isolated from banana leaves.</title>
        <authorList>
            <person name="van Westerhoven A.C."/>
            <person name="Mehrabi R."/>
            <person name="Talebi R."/>
            <person name="Steentjes M.B.F."/>
            <person name="Corcolon B."/>
            <person name="Chong P.A."/>
            <person name="Kema G.H.J."/>
            <person name="Seidl M.F."/>
        </authorList>
    </citation>
    <scope>NUCLEOTIDE SEQUENCE [LARGE SCALE GENOMIC DNA]</scope>
    <source>
        <strain evidence="2 3">P124</strain>
    </source>
</reference>
<evidence type="ECO:0000313" key="2">
    <source>
        <dbReference type="EMBL" id="KAK4500440.1"/>
    </source>
</evidence>
<comment type="caution">
    <text evidence="2">The sequence shown here is derived from an EMBL/GenBank/DDBJ whole genome shotgun (WGS) entry which is preliminary data.</text>
</comment>
<organism evidence="2 3">
    <name type="scientific">Zasmidium cellare</name>
    <name type="common">Wine cellar mold</name>
    <name type="synonym">Racodium cellare</name>
    <dbReference type="NCBI Taxonomy" id="395010"/>
    <lineage>
        <taxon>Eukaryota</taxon>
        <taxon>Fungi</taxon>
        <taxon>Dikarya</taxon>
        <taxon>Ascomycota</taxon>
        <taxon>Pezizomycotina</taxon>
        <taxon>Dothideomycetes</taxon>
        <taxon>Dothideomycetidae</taxon>
        <taxon>Mycosphaerellales</taxon>
        <taxon>Mycosphaerellaceae</taxon>
        <taxon>Zasmidium</taxon>
    </lineage>
</organism>
<name>A0ABR0EGM4_ZASCE</name>
<protein>
    <submittedName>
        <fullName evidence="2">Uncharacterized protein</fullName>
    </submittedName>
</protein>
<feature type="compositionally biased region" description="Basic and acidic residues" evidence="1">
    <location>
        <begin position="119"/>
        <end position="142"/>
    </location>
</feature>
<feature type="compositionally biased region" description="Basic and acidic residues" evidence="1">
    <location>
        <begin position="35"/>
        <end position="47"/>
    </location>
</feature>